<name>A0ABW4CLF9_9LACO</name>
<dbReference type="Proteomes" id="UP001597196">
    <property type="component" value="Unassembled WGS sequence"/>
</dbReference>
<organism evidence="1 2">
    <name type="scientific">Lacticaseibacillus mingshuiensis</name>
    <dbReference type="NCBI Taxonomy" id="2799574"/>
    <lineage>
        <taxon>Bacteria</taxon>
        <taxon>Bacillati</taxon>
        <taxon>Bacillota</taxon>
        <taxon>Bacilli</taxon>
        <taxon>Lactobacillales</taxon>
        <taxon>Lactobacillaceae</taxon>
        <taxon>Lacticaseibacillus</taxon>
    </lineage>
</organism>
<dbReference type="RefSeq" id="WP_203628279.1">
    <property type="nucleotide sequence ID" value="NZ_BOLQ01000022.1"/>
</dbReference>
<keyword evidence="2" id="KW-1185">Reference proteome</keyword>
<reference evidence="2" key="1">
    <citation type="journal article" date="2019" name="Int. J. Syst. Evol. Microbiol.">
        <title>The Global Catalogue of Microorganisms (GCM) 10K type strain sequencing project: providing services to taxonomists for standard genome sequencing and annotation.</title>
        <authorList>
            <consortium name="The Broad Institute Genomics Platform"/>
            <consortium name="The Broad Institute Genome Sequencing Center for Infectious Disease"/>
            <person name="Wu L."/>
            <person name="Ma J."/>
        </authorList>
    </citation>
    <scope>NUCLEOTIDE SEQUENCE [LARGE SCALE GENOMIC DNA]</scope>
    <source>
        <strain evidence="2">CCM 8980</strain>
    </source>
</reference>
<evidence type="ECO:0000313" key="2">
    <source>
        <dbReference type="Proteomes" id="UP001597196"/>
    </source>
</evidence>
<dbReference type="InterPro" id="IPR010982">
    <property type="entry name" value="Lambda_DNA-bd_dom_sf"/>
</dbReference>
<protein>
    <recommendedName>
        <fullName evidence="3">XRE family transcriptional regulator</fullName>
    </recommendedName>
</protein>
<sequence>MLEYEPASAFLAQVKLQDMPVVSGSLITRFFEIADAHHWSKFDITIRLTDTAKKSLMSALSSTAPISIYSVTSWCASLNISVRDFFDFPPYNEVEK</sequence>
<evidence type="ECO:0000313" key="1">
    <source>
        <dbReference type="EMBL" id="MFD1430590.1"/>
    </source>
</evidence>
<gene>
    <name evidence="1" type="ORF">ACFQ4P_10055</name>
</gene>
<evidence type="ECO:0008006" key="3">
    <source>
        <dbReference type="Google" id="ProtNLM"/>
    </source>
</evidence>
<accession>A0ABW4CLF9</accession>
<dbReference type="EMBL" id="JBHTOC010000014">
    <property type="protein sequence ID" value="MFD1430590.1"/>
    <property type="molecule type" value="Genomic_DNA"/>
</dbReference>
<comment type="caution">
    <text evidence="1">The sequence shown here is derived from an EMBL/GenBank/DDBJ whole genome shotgun (WGS) entry which is preliminary data.</text>
</comment>
<dbReference type="Gene3D" id="1.10.260.40">
    <property type="entry name" value="lambda repressor-like DNA-binding domains"/>
    <property type="match status" value="1"/>
</dbReference>
<proteinExistence type="predicted"/>